<organism evidence="8 9">
    <name type="scientific">Chlamydia pecorum (strain ATCC VR-628 / DSM 29919 / E58)</name>
    <name type="common">Chlamydophila pecorum</name>
    <dbReference type="NCBI Taxonomy" id="331635"/>
    <lineage>
        <taxon>Bacteria</taxon>
        <taxon>Pseudomonadati</taxon>
        <taxon>Chlamydiota</taxon>
        <taxon>Chlamydiia</taxon>
        <taxon>Chlamydiales</taxon>
        <taxon>Chlamydiaceae</taxon>
        <taxon>Chlamydia/Chlamydophila group</taxon>
        <taxon>Chlamydia</taxon>
    </lineage>
</organism>
<evidence type="ECO:0000256" key="3">
    <source>
        <dbReference type="ARBA" id="ARBA00012027"/>
    </source>
</evidence>
<comment type="catalytic activity">
    <reaction evidence="1">
        <text>a 1,2-diacyl-sn-glycero-3-phosphocholine + H2O = a 1,2-diacyl-sn-glycero-3-phosphate + choline + H(+)</text>
        <dbReference type="Rhea" id="RHEA:14445"/>
        <dbReference type="ChEBI" id="CHEBI:15354"/>
        <dbReference type="ChEBI" id="CHEBI:15377"/>
        <dbReference type="ChEBI" id="CHEBI:15378"/>
        <dbReference type="ChEBI" id="CHEBI:57643"/>
        <dbReference type="ChEBI" id="CHEBI:58608"/>
        <dbReference type="EC" id="3.1.4.4"/>
    </reaction>
</comment>
<dbReference type="EMBL" id="CP002608">
    <property type="protein sequence ID" value="AEB41748.1"/>
    <property type="molecule type" value="Genomic_DNA"/>
</dbReference>
<dbReference type="AlphaFoldDB" id="A0AA34WI48"/>
<proteinExistence type="inferred from homology"/>
<comment type="similarity">
    <text evidence="2">Belongs to the phospholipase D family.</text>
</comment>
<dbReference type="GO" id="GO:0004630">
    <property type="term" value="F:phospholipase D activity"/>
    <property type="evidence" value="ECO:0007669"/>
    <property type="project" value="UniProtKB-EC"/>
</dbReference>
<evidence type="ECO:0000259" key="7">
    <source>
        <dbReference type="PROSITE" id="PS50035"/>
    </source>
</evidence>
<evidence type="ECO:0000256" key="6">
    <source>
        <dbReference type="ARBA" id="ARBA00023098"/>
    </source>
</evidence>
<evidence type="ECO:0000256" key="4">
    <source>
        <dbReference type="ARBA" id="ARBA00022801"/>
    </source>
</evidence>
<dbReference type="Proteomes" id="UP000008305">
    <property type="component" value="Chromosome"/>
</dbReference>
<dbReference type="InterPro" id="IPR001736">
    <property type="entry name" value="PLipase_D/transphosphatidylase"/>
</dbReference>
<keyword evidence="9" id="KW-1185">Reference proteome</keyword>
<reference evidence="8 9" key="1">
    <citation type="journal article" date="2011" name="J. Bacteriol.">
        <title>Genome sequence of the obligate intracellular animal pathogen Chlamydia pecorum E58.</title>
        <authorList>
            <person name="Mojica S."/>
            <person name="Huot Creasy H."/>
            <person name="Daugherty S."/>
            <person name="Read T.D."/>
            <person name="Kim T."/>
            <person name="Kaltenboeck B."/>
            <person name="Bavoil P."/>
            <person name="Myers G.S."/>
        </authorList>
    </citation>
    <scope>NUCLEOTIDE SEQUENCE [LARGE SCALE GENOMIC DNA]</scope>
    <source>
        <strain evidence="8 9">E58</strain>
    </source>
</reference>
<sequence length="346" mass="39045">MKKKQATLRIIFVVVTTVFLGVLAKTTKEETYNTFLKSEEPVIFSKQAHEDVRQVLCDAIDHADKEISLRIYNLQEPSIIASLAKQAENHLPLTIDYQMFKAREAFPKTSNVTLTEHPREGRKLMHQKALAIDKKYAWIGSANYTFDSLILDSNLIIGIKSSELCDHISANTSGSFVINKQPLEYFVLPKDGSKALFSVLQILNKAEKTICVGMFALTHPGILQALHDAMQRGVAVEVIIDKGFRTPLQGQLEKLQLKNFPFSIKTTPHKLHHKFGIIDRKILITGSTNWSEAGFGLNDESLIILHKLTKTQNQKLDKIWGDLLKSSQRYPQTGKDLHQNEEKKAA</sequence>
<dbReference type="InterPro" id="IPR051406">
    <property type="entry name" value="PLD_domain"/>
</dbReference>
<accession>A0AA34WI48</accession>
<evidence type="ECO:0000313" key="8">
    <source>
        <dbReference type="EMBL" id="AEB41748.1"/>
    </source>
</evidence>
<dbReference type="GO" id="GO:0016891">
    <property type="term" value="F:RNA endonuclease activity producing 5'-phosphomonoesters, hydrolytic mechanism"/>
    <property type="evidence" value="ECO:0007669"/>
    <property type="project" value="TreeGrafter"/>
</dbReference>
<dbReference type="PANTHER" id="PTHR43856:SF1">
    <property type="entry name" value="MITOCHONDRIAL CARDIOLIPIN HYDROLASE"/>
    <property type="match status" value="1"/>
</dbReference>
<evidence type="ECO:0000256" key="1">
    <source>
        <dbReference type="ARBA" id="ARBA00000798"/>
    </source>
</evidence>
<dbReference type="PANTHER" id="PTHR43856">
    <property type="entry name" value="CARDIOLIPIN HYDROLASE"/>
    <property type="match status" value="1"/>
</dbReference>
<evidence type="ECO:0000256" key="5">
    <source>
        <dbReference type="ARBA" id="ARBA00022963"/>
    </source>
</evidence>
<keyword evidence="6" id="KW-0443">Lipid metabolism</keyword>
<dbReference type="Gene3D" id="3.30.870.10">
    <property type="entry name" value="Endonuclease Chain A"/>
    <property type="match status" value="2"/>
</dbReference>
<dbReference type="EC" id="3.1.4.4" evidence="3"/>
<keyword evidence="4" id="KW-0378">Hydrolase</keyword>
<dbReference type="GO" id="GO:0006793">
    <property type="term" value="P:phosphorus metabolic process"/>
    <property type="evidence" value="ECO:0007669"/>
    <property type="project" value="UniProtKB-ARBA"/>
</dbReference>
<dbReference type="SUPFAM" id="SSF56024">
    <property type="entry name" value="Phospholipase D/nuclease"/>
    <property type="match status" value="2"/>
</dbReference>
<evidence type="ECO:0000313" key="9">
    <source>
        <dbReference type="Proteomes" id="UP000008305"/>
    </source>
</evidence>
<protein>
    <recommendedName>
        <fullName evidence="3">phospholipase D</fullName>
        <ecNumber evidence="3">3.1.4.4</ecNumber>
    </recommendedName>
</protein>
<dbReference type="GO" id="GO:0016042">
    <property type="term" value="P:lipid catabolic process"/>
    <property type="evidence" value="ECO:0007669"/>
    <property type="project" value="UniProtKB-KW"/>
</dbReference>
<dbReference type="PROSITE" id="PS50035">
    <property type="entry name" value="PLD"/>
    <property type="match status" value="2"/>
</dbReference>
<dbReference type="KEGG" id="cpm:G5S_0804"/>
<evidence type="ECO:0000256" key="2">
    <source>
        <dbReference type="ARBA" id="ARBA00008664"/>
    </source>
</evidence>
<dbReference type="SMART" id="SM00155">
    <property type="entry name" value="PLDc"/>
    <property type="match status" value="2"/>
</dbReference>
<keyword evidence="5" id="KW-0442">Lipid degradation</keyword>
<dbReference type="RefSeq" id="WP_013712826.1">
    <property type="nucleotide sequence ID" value="NC_015408.1"/>
</dbReference>
<gene>
    <name evidence="8" type="ordered locus">G5S_0804</name>
</gene>
<feature type="domain" description="PLD phosphodiesterase" evidence="7">
    <location>
        <begin position="121"/>
        <end position="148"/>
    </location>
</feature>
<feature type="domain" description="PLD phosphodiesterase" evidence="7">
    <location>
        <begin position="267"/>
        <end position="294"/>
    </location>
</feature>
<dbReference type="InterPro" id="IPR025202">
    <property type="entry name" value="PLD-like_dom"/>
</dbReference>
<name>A0AA34WI48_CHLPE</name>
<dbReference type="Pfam" id="PF13091">
    <property type="entry name" value="PLDc_2"/>
    <property type="match status" value="2"/>
</dbReference>
<dbReference type="CDD" id="cd09116">
    <property type="entry name" value="PLDc_Nuc_like"/>
    <property type="match status" value="1"/>
</dbReference>